<feature type="domain" description="HD-GYP" evidence="7">
    <location>
        <begin position="306"/>
        <end position="500"/>
    </location>
</feature>
<dbReference type="eggNOG" id="COG3437">
    <property type="taxonomic scope" value="Bacteria"/>
</dbReference>
<gene>
    <name evidence="8" type="ORF">JCM9157_2876</name>
</gene>
<feature type="transmembrane region" description="Helical" evidence="4">
    <location>
        <begin position="44"/>
        <end position="62"/>
    </location>
</feature>
<keyword evidence="3 4" id="KW-0472">Membrane</keyword>
<dbReference type="PANTHER" id="PTHR43155:SF2">
    <property type="entry name" value="CYCLIC DI-GMP PHOSPHODIESTERASE PA4108"/>
    <property type="match status" value="1"/>
</dbReference>
<evidence type="ECO:0000256" key="3">
    <source>
        <dbReference type="ARBA" id="ARBA00023136"/>
    </source>
</evidence>
<feature type="transmembrane region" description="Helical" evidence="4">
    <location>
        <begin position="12"/>
        <end position="32"/>
    </location>
</feature>
<dbReference type="PROSITE" id="PS50885">
    <property type="entry name" value="HAMP"/>
    <property type="match status" value="1"/>
</dbReference>
<keyword evidence="4" id="KW-1133">Transmembrane helix</keyword>
<dbReference type="PANTHER" id="PTHR43155">
    <property type="entry name" value="CYCLIC DI-GMP PHOSPHODIESTERASE PA4108-RELATED"/>
    <property type="match status" value="1"/>
</dbReference>
<proteinExistence type="predicted"/>
<dbReference type="InterPro" id="IPR003607">
    <property type="entry name" value="HD/PDEase_dom"/>
</dbReference>
<evidence type="ECO:0000313" key="8">
    <source>
        <dbReference type="EMBL" id="GAE35747.1"/>
    </source>
</evidence>
<dbReference type="Pfam" id="PF13487">
    <property type="entry name" value="HD_5"/>
    <property type="match status" value="1"/>
</dbReference>
<protein>
    <submittedName>
        <fullName evidence="8">HAMP domain/GAF domain/HD domain protein</fullName>
    </submittedName>
</protein>
<dbReference type="Gene3D" id="6.10.340.10">
    <property type="match status" value="1"/>
</dbReference>
<dbReference type="STRING" id="1236973.JCM9157_2876"/>
<dbReference type="SMART" id="SM00304">
    <property type="entry name" value="HAMP"/>
    <property type="match status" value="1"/>
</dbReference>
<keyword evidence="2" id="KW-1003">Cell membrane</keyword>
<dbReference type="InterPro" id="IPR006674">
    <property type="entry name" value="HD_domain"/>
</dbReference>
<comment type="subcellular location">
    <subcellularLocation>
        <location evidence="1">Cell membrane</location>
    </subcellularLocation>
</comment>
<evidence type="ECO:0000256" key="1">
    <source>
        <dbReference type="ARBA" id="ARBA00004236"/>
    </source>
</evidence>
<feature type="transmembrane region" description="Helical" evidence="4">
    <location>
        <begin position="103"/>
        <end position="125"/>
    </location>
</feature>
<evidence type="ECO:0000256" key="4">
    <source>
        <dbReference type="SAM" id="Phobius"/>
    </source>
</evidence>
<evidence type="ECO:0000259" key="7">
    <source>
        <dbReference type="PROSITE" id="PS51832"/>
    </source>
</evidence>
<organism evidence="8 9">
    <name type="scientific">Halalkalibacter akibai (strain ATCC 43226 / DSM 21942 / CIP 109018 / JCM 9157 / 1139)</name>
    <name type="common">Bacillus akibai</name>
    <dbReference type="NCBI Taxonomy" id="1236973"/>
    <lineage>
        <taxon>Bacteria</taxon>
        <taxon>Bacillati</taxon>
        <taxon>Bacillota</taxon>
        <taxon>Bacilli</taxon>
        <taxon>Bacillales</taxon>
        <taxon>Bacillaceae</taxon>
        <taxon>Halalkalibacter</taxon>
    </lineage>
</organism>
<keyword evidence="4" id="KW-0812">Transmembrane</keyword>
<sequence>MNTYNTFINQLLRYYFFSSFISVIGCGGVLIATTLEIQKADIPVLILIILLSFCSMALLEVLKFLQDRKPILIALQSPNPTLKQLENAYKQTHLFPILTCMRILIPHFLGFSVPAVLLTTGAIYYEWLTLSYIYVLYGFLSAVLIASMHAMIEYYKTTIAIEPIIKKLQEMAYQHYQHKLTLKGKVLVPIRTKFQFSSIVIGAFPLLLFSLATQVRLTQEGHLLIEHFWIWSMLVLIVGVCLSIYGAKLLLTIVMRPLDQLTSDIASVEKGNFTRETADFYSDEFSRLVHGYNHMVAGLQERETKNIKMNESFFTTLAAALDARDPYTSGHSERVAVYAVAIGEKVGLSQAELTILKKTGLLHDIGKIAVPDAILLKDGHLTDEEFQLIKQHPVRGEEILQQIQPREIMAKYIPGVRSHHERIDGLGYPDQLHGDQIPIYGRILAVADAFDAMTSDRPYRKGMTKEKALQILISGKGTQWEPLFVDYFIEWIMEKEHIVS</sequence>
<dbReference type="CDD" id="cd00077">
    <property type="entry name" value="HDc"/>
    <property type="match status" value="1"/>
</dbReference>
<evidence type="ECO:0000259" key="6">
    <source>
        <dbReference type="PROSITE" id="PS51831"/>
    </source>
</evidence>
<feature type="transmembrane region" description="Helical" evidence="4">
    <location>
        <begin position="228"/>
        <end position="251"/>
    </location>
</feature>
<feature type="transmembrane region" description="Helical" evidence="4">
    <location>
        <begin position="194"/>
        <end position="216"/>
    </location>
</feature>
<dbReference type="PROSITE" id="PS51832">
    <property type="entry name" value="HD_GYP"/>
    <property type="match status" value="1"/>
</dbReference>
<dbReference type="AlphaFoldDB" id="W4QUY8"/>
<dbReference type="InterPro" id="IPR003660">
    <property type="entry name" value="HAMP_dom"/>
</dbReference>
<evidence type="ECO:0000259" key="5">
    <source>
        <dbReference type="PROSITE" id="PS50885"/>
    </source>
</evidence>
<keyword evidence="9" id="KW-1185">Reference proteome</keyword>
<dbReference type="RefSeq" id="WP_035665272.1">
    <property type="nucleotide sequence ID" value="NZ_BAUV01000022.1"/>
</dbReference>
<name>W4QUY8_HALA3</name>
<dbReference type="EMBL" id="BAUV01000022">
    <property type="protein sequence ID" value="GAE35747.1"/>
    <property type="molecule type" value="Genomic_DNA"/>
</dbReference>
<dbReference type="OrthoDB" id="9759601at2"/>
<dbReference type="GO" id="GO:0005886">
    <property type="term" value="C:plasma membrane"/>
    <property type="evidence" value="ECO:0007669"/>
    <property type="project" value="UniProtKB-SubCell"/>
</dbReference>
<reference evidence="8 9" key="1">
    <citation type="journal article" date="2014" name="Genome Announc.">
        <title>Draft Genome Sequences of Three Alkaliphilic Bacillus Strains, Bacillus wakoensis JCM 9140T, Bacillus akibai JCM 9157T, and Bacillus hemicellulosilyticus JCM 9152T.</title>
        <authorList>
            <person name="Yuki M."/>
            <person name="Oshima K."/>
            <person name="Suda W."/>
            <person name="Oshida Y."/>
            <person name="Kitamura K."/>
            <person name="Iida T."/>
            <person name="Hattori M."/>
            <person name="Ohkuma M."/>
        </authorList>
    </citation>
    <scope>NUCLEOTIDE SEQUENCE [LARGE SCALE GENOMIC DNA]</scope>
    <source>
        <strain evidence="8 9">JCM 9157</strain>
    </source>
</reference>
<feature type="domain" description="HAMP" evidence="5">
    <location>
        <begin position="252"/>
        <end position="304"/>
    </location>
</feature>
<dbReference type="CDD" id="cd06225">
    <property type="entry name" value="HAMP"/>
    <property type="match status" value="1"/>
</dbReference>
<feature type="transmembrane region" description="Helical" evidence="4">
    <location>
        <begin position="131"/>
        <end position="152"/>
    </location>
</feature>
<dbReference type="GO" id="GO:0007165">
    <property type="term" value="P:signal transduction"/>
    <property type="evidence" value="ECO:0007669"/>
    <property type="project" value="InterPro"/>
</dbReference>
<dbReference type="SMART" id="SM00471">
    <property type="entry name" value="HDc"/>
    <property type="match status" value="1"/>
</dbReference>
<dbReference type="Proteomes" id="UP000018896">
    <property type="component" value="Unassembled WGS sequence"/>
</dbReference>
<dbReference type="Pfam" id="PF00672">
    <property type="entry name" value="HAMP"/>
    <property type="match status" value="1"/>
</dbReference>
<feature type="domain" description="HD" evidence="6">
    <location>
        <begin position="328"/>
        <end position="453"/>
    </location>
</feature>
<accession>W4QUY8</accession>
<dbReference type="InterPro" id="IPR037522">
    <property type="entry name" value="HD_GYP_dom"/>
</dbReference>
<dbReference type="PROSITE" id="PS51831">
    <property type="entry name" value="HD"/>
    <property type="match status" value="1"/>
</dbReference>
<dbReference type="SUPFAM" id="SSF158472">
    <property type="entry name" value="HAMP domain-like"/>
    <property type="match status" value="1"/>
</dbReference>
<evidence type="ECO:0000313" key="9">
    <source>
        <dbReference type="Proteomes" id="UP000018896"/>
    </source>
</evidence>
<dbReference type="Gene3D" id="1.10.3210.10">
    <property type="entry name" value="Hypothetical protein af1432"/>
    <property type="match status" value="1"/>
</dbReference>
<dbReference type="SUPFAM" id="SSF109604">
    <property type="entry name" value="HD-domain/PDEase-like"/>
    <property type="match status" value="1"/>
</dbReference>
<comment type="caution">
    <text evidence="8">The sequence shown here is derived from an EMBL/GenBank/DDBJ whole genome shotgun (WGS) entry which is preliminary data.</text>
</comment>
<evidence type="ECO:0000256" key="2">
    <source>
        <dbReference type="ARBA" id="ARBA00022475"/>
    </source>
</evidence>